<feature type="transmembrane region" description="Helical" evidence="1">
    <location>
        <begin position="29"/>
        <end position="50"/>
    </location>
</feature>
<evidence type="ECO:0000256" key="1">
    <source>
        <dbReference type="SAM" id="Phobius"/>
    </source>
</evidence>
<dbReference type="AlphaFoldDB" id="A0A1Q9LK42"/>
<reference evidence="2 3" key="1">
    <citation type="submission" date="2016-10" db="EMBL/GenBank/DDBJ databases">
        <title>The Draft Genome Sequence of Actinokineospora bangkokensis 44EHWT reveals the biosynthetic pathway of antifungal compounds Thailandins with unusual extender unit butylmalonyl-CoA.</title>
        <authorList>
            <person name="Greule A."/>
            <person name="Intra B."/>
            <person name="Flemming S."/>
            <person name="Rommel M.G."/>
            <person name="Panbangred W."/>
            <person name="Bechthold A."/>
        </authorList>
    </citation>
    <scope>NUCLEOTIDE SEQUENCE [LARGE SCALE GENOMIC DNA]</scope>
    <source>
        <strain evidence="2 3">44EHW</strain>
    </source>
</reference>
<dbReference type="RefSeq" id="WP_075975509.1">
    <property type="nucleotide sequence ID" value="NZ_MKQR01000016.1"/>
</dbReference>
<feature type="transmembrane region" description="Helical" evidence="1">
    <location>
        <begin position="88"/>
        <end position="107"/>
    </location>
</feature>
<feature type="transmembrane region" description="Helical" evidence="1">
    <location>
        <begin position="6"/>
        <end position="22"/>
    </location>
</feature>
<name>A0A1Q9LK42_9PSEU</name>
<keyword evidence="3" id="KW-1185">Reference proteome</keyword>
<dbReference type="Proteomes" id="UP000186040">
    <property type="component" value="Unassembled WGS sequence"/>
</dbReference>
<keyword evidence="1" id="KW-1133">Transmembrane helix</keyword>
<dbReference type="OrthoDB" id="4201805at2"/>
<proteinExistence type="predicted"/>
<feature type="transmembrane region" description="Helical" evidence="1">
    <location>
        <begin position="113"/>
        <end position="131"/>
    </location>
</feature>
<organism evidence="2 3">
    <name type="scientific">Actinokineospora bangkokensis</name>
    <dbReference type="NCBI Taxonomy" id="1193682"/>
    <lineage>
        <taxon>Bacteria</taxon>
        <taxon>Bacillati</taxon>
        <taxon>Actinomycetota</taxon>
        <taxon>Actinomycetes</taxon>
        <taxon>Pseudonocardiales</taxon>
        <taxon>Pseudonocardiaceae</taxon>
        <taxon>Actinokineospora</taxon>
    </lineage>
</organism>
<evidence type="ECO:0000313" key="2">
    <source>
        <dbReference type="EMBL" id="OLR92364.1"/>
    </source>
</evidence>
<sequence length="229" mass="22867">MGVTVVHILFPLLTVTAVALVQRRFGHRVGGVVVGLPLTMVPFLAALVVARGPAAAADAARGSMVGQVGVAVFCLVYAHLAHRRTRPPVALAATLGAVALTLAALSLLPPTWAAVPVALLGVGAALAALPAEPAAVPVRGTPWWDVPARAATSVGIVVTVAGSADVLGTHLAGLLATAPVLLSVITPPTHHRDGHPAAEALLHGTLRSVPATTLFAATVAFGLPLVAPG</sequence>
<evidence type="ECO:0000313" key="3">
    <source>
        <dbReference type="Proteomes" id="UP000186040"/>
    </source>
</evidence>
<keyword evidence="1" id="KW-0472">Membrane</keyword>
<comment type="caution">
    <text evidence="2">The sequence shown here is derived from an EMBL/GenBank/DDBJ whole genome shotgun (WGS) entry which is preliminary data.</text>
</comment>
<dbReference type="STRING" id="1193682.BJP25_19935"/>
<protein>
    <submittedName>
        <fullName evidence="2">Uncharacterized protein</fullName>
    </submittedName>
</protein>
<gene>
    <name evidence="2" type="ORF">BJP25_19935</name>
</gene>
<feature type="transmembrane region" description="Helical" evidence="1">
    <location>
        <begin position="62"/>
        <end position="81"/>
    </location>
</feature>
<keyword evidence="1" id="KW-0812">Transmembrane</keyword>
<accession>A0A1Q9LK42</accession>
<dbReference type="EMBL" id="MKQR01000016">
    <property type="protein sequence ID" value="OLR92364.1"/>
    <property type="molecule type" value="Genomic_DNA"/>
</dbReference>